<dbReference type="SUPFAM" id="SSF49344">
    <property type="entry name" value="CBD9-like"/>
    <property type="match status" value="1"/>
</dbReference>
<gene>
    <name evidence="2" type="ORF">OM075_18215</name>
</gene>
<reference evidence="2" key="1">
    <citation type="submission" date="2022-10" db="EMBL/GenBank/DDBJ databases">
        <authorList>
            <person name="Yu W.X."/>
        </authorList>
    </citation>
    <scope>NUCLEOTIDE SEQUENCE</scope>
    <source>
        <strain evidence="2">AAT</strain>
    </source>
</reference>
<dbReference type="InterPro" id="IPR045670">
    <property type="entry name" value="DUF5916"/>
</dbReference>
<keyword evidence="3" id="KW-1185">Reference proteome</keyword>
<proteinExistence type="predicted"/>
<evidence type="ECO:0000313" key="2">
    <source>
        <dbReference type="EMBL" id="MCW3788409.1"/>
    </source>
</evidence>
<dbReference type="AlphaFoldDB" id="A0AAE3M7T7"/>
<dbReference type="CDD" id="cd09618">
    <property type="entry name" value="CBM9_like_2"/>
    <property type="match status" value="1"/>
</dbReference>
<dbReference type="Proteomes" id="UP001209229">
    <property type="component" value="Unassembled WGS sequence"/>
</dbReference>
<dbReference type="RefSeq" id="WP_301191969.1">
    <property type="nucleotide sequence ID" value="NZ_JAPDPJ010000052.1"/>
</dbReference>
<organism evidence="2 3">
    <name type="scientific">Plebeiibacterium sediminum</name>
    <dbReference type="NCBI Taxonomy" id="2992112"/>
    <lineage>
        <taxon>Bacteria</taxon>
        <taxon>Pseudomonadati</taxon>
        <taxon>Bacteroidota</taxon>
        <taxon>Bacteroidia</taxon>
        <taxon>Marinilabiliales</taxon>
        <taxon>Marinilabiliaceae</taxon>
        <taxon>Plebeiibacterium</taxon>
    </lineage>
</organism>
<dbReference type="EMBL" id="JAPDPJ010000052">
    <property type="protein sequence ID" value="MCW3788409.1"/>
    <property type="molecule type" value="Genomic_DNA"/>
</dbReference>
<name>A0AAE3M7T7_9BACT</name>
<protein>
    <submittedName>
        <fullName evidence="2">Carbohydrate binding family 9 domain-containing protein</fullName>
    </submittedName>
</protein>
<sequence>MKINLITFLFLFGPVFGYAQNKKSVDAIKLSKPLAIDGYLNEPEYQVASPAKDFFQLQPNNGEPSFQPSEVYFFYDQNAIYVGAMLYDNSTDSIFNYLSKRDDIGMSDYFGVYFDPYNEGQLAYGFFITPAGVQTDMKAIKSGNDQEDGNWDAVWQSKTRITDRGWVIEMRIPYSNLRFPEKDIHTWGMNMFRNIRRYNSNNSWNFIDRKVSGFIHQQGTLNGIKDIKPPVRLSFTPYAATYFETSKNGSTDVLYKGGMDVKYGINESFTLDMMLIPDFGQIQSDDKQLNLSPYELYYNEKRQFFNEGTELFQRGDIFYSRRIGGTPKFSDEAEDQLKENEIIDYNPSSTRLANATKISGRNDKGLGVGFLNAMSLPAKAEILDTITKVKRKIEVQPFTNYNTFVVDKTLNNNSYISVINTNITMENNPFRANVTASEFLIRDKNKKFSIGGKGGISYRKTNYQNKENGGYAQLELKKDKGSLTYGIEQSFRSKNFNPNDMGYLQKNNILKSNIWTEYALIDPFWIMREMYIGFNGEYERIVDPSDKLGTEVETWAFIRFKNNSSFSSTIGIKSKQNDYDETRVDNRFYLKPYHLYYNYYYSSDTRKNINYNIYFGGFNYPLNNNSGEWIGFTTNARLGQHIRLQYNFRIDNEYNDKGYVNKSDDDSNIQFGNRDVEVVENTIEMDYTFNNKLSLAFRSRHYWSGVKYNAFYTLQNNGNLSSDNTYNENQDTNYNIFNIDTILRWYFAPGSELSLSWKNEIFNDQDYAIYGINNNIKDTFEATSTNTLSLKILYYLDFNTIKHAFTNK</sequence>
<evidence type="ECO:0000313" key="3">
    <source>
        <dbReference type="Proteomes" id="UP001209229"/>
    </source>
</evidence>
<feature type="domain" description="DUF5916" evidence="1">
    <location>
        <begin position="229"/>
        <end position="805"/>
    </location>
</feature>
<evidence type="ECO:0000259" key="1">
    <source>
        <dbReference type="Pfam" id="PF19313"/>
    </source>
</evidence>
<accession>A0AAE3M7T7</accession>
<dbReference type="Gene3D" id="2.60.40.1190">
    <property type="match status" value="1"/>
</dbReference>
<comment type="caution">
    <text evidence="2">The sequence shown here is derived from an EMBL/GenBank/DDBJ whole genome shotgun (WGS) entry which is preliminary data.</text>
</comment>
<dbReference type="Pfam" id="PF19313">
    <property type="entry name" value="DUF5916"/>
    <property type="match status" value="1"/>
</dbReference>